<feature type="signal peptide" evidence="1">
    <location>
        <begin position="1"/>
        <end position="29"/>
    </location>
</feature>
<reference evidence="2" key="2">
    <citation type="submission" date="2020-09" db="EMBL/GenBank/DDBJ databases">
        <authorList>
            <person name="Sun Q."/>
            <person name="Kim S."/>
        </authorList>
    </citation>
    <scope>NUCLEOTIDE SEQUENCE</scope>
    <source>
        <strain evidence="2">KCTC 12711</strain>
    </source>
</reference>
<dbReference type="AlphaFoldDB" id="A0A918VKS3"/>
<dbReference type="EMBL" id="BMXA01000002">
    <property type="protein sequence ID" value="GHA04413.1"/>
    <property type="molecule type" value="Genomic_DNA"/>
</dbReference>
<evidence type="ECO:0008006" key="4">
    <source>
        <dbReference type="Google" id="ProtNLM"/>
    </source>
</evidence>
<accession>A0A918VKS3</accession>
<name>A0A918VKS3_9GAMM</name>
<organism evidence="2 3">
    <name type="scientific">Arenicella chitinivorans</name>
    <dbReference type="NCBI Taxonomy" id="1329800"/>
    <lineage>
        <taxon>Bacteria</taxon>
        <taxon>Pseudomonadati</taxon>
        <taxon>Pseudomonadota</taxon>
        <taxon>Gammaproteobacteria</taxon>
        <taxon>Arenicellales</taxon>
        <taxon>Arenicellaceae</taxon>
        <taxon>Arenicella</taxon>
    </lineage>
</organism>
<reference evidence="2" key="1">
    <citation type="journal article" date="2014" name="Int. J. Syst. Evol. Microbiol.">
        <title>Complete genome sequence of Corynebacterium casei LMG S-19264T (=DSM 44701T), isolated from a smear-ripened cheese.</title>
        <authorList>
            <consortium name="US DOE Joint Genome Institute (JGI-PGF)"/>
            <person name="Walter F."/>
            <person name="Albersmeier A."/>
            <person name="Kalinowski J."/>
            <person name="Ruckert C."/>
        </authorList>
    </citation>
    <scope>NUCLEOTIDE SEQUENCE</scope>
    <source>
        <strain evidence="2">KCTC 12711</strain>
    </source>
</reference>
<comment type="caution">
    <text evidence="2">The sequence shown here is derived from an EMBL/GenBank/DDBJ whole genome shotgun (WGS) entry which is preliminary data.</text>
</comment>
<evidence type="ECO:0000313" key="2">
    <source>
        <dbReference type="EMBL" id="GHA04413.1"/>
    </source>
</evidence>
<keyword evidence="3" id="KW-1185">Reference proteome</keyword>
<evidence type="ECO:0000313" key="3">
    <source>
        <dbReference type="Proteomes" id="UP000614811"/>
    </source>
</evidence>
<gene>
    <name evidence="2" type="ORF">GCM10008090_12220</name>
</gene>
<feature type="chain" id="PRO_5038079935" description="Cytochrome c domain-containing protein" evidence="1">
    <location>
        <begin position="30"/>
        <end position="631"/>
    </location>
</feature>
<proteinExistence type="predicted"/>
<keyword evidence="1" id="KW-0732">Signal</keyword>
<sequence>MKSIIDQQVRRTMLSMAASFTLLSAPAYAADDNGRPITLADLTANGPQIATEFTGDKLDHAALANFAWREFIALNSPAGALPANRGKPDPTKSFVTSGNPNFYASGKQTGQIGTNLLVWETFAHRTELFPHYSTPPSPTLPFAKSPNYVFAPASESGSKVPSFGDGVLQLYNNLDESSQIGQNIIFFPKNPPNRSTNPYDDTQLLFEAKVNQIEYDYGQSLNANSSTNLPTNSVEVKAAWRMITPGVDASRYHTAEAVYYTGTEEAPVANNGTFGLVGLHIIQKTENYPTFIFATFEHKDNLVLPNGKPTGLYYITDYTSLGYDPATGSSPVAVINNGSGTLVTENLPVANANLPVGDGLPAGHAGPITVTQPPTITTAVTSVNQNVHGLMANSPQFKDSVWQYYHLKGVQAIPVNEQDPSQPPSAATLDYYLANNVIESSQPGVQLFKGGVIGPGDGSAALTATDFINNRATDSFPFPSSKPTEQPYCGDFEDGVDWPASGQTIAVPRGYTASSYQPKPGVDGALFAGPYQWGGTRCGGTCTNHGGDDPVCYISANATNVTISASESVTMGGCMGCHGQAQQAGVDFSFLFFSKGGTGFNADTLGEASPAALIKRAQNYLKVNQVNAGSE</sequence>
<dbReference type="RefSeq" id="WP_189400351.1">
    <property type="nucleotide sequence ID" value="NZ_BMXA01000002.1"/>
</dbReference>
<dbReference type="Proteomes" id="UP000614811">
    <property type="component" value="Unassembled WGS sequence"/>
</dbReference>
<evidence type="ECO:0000256" key="1">
    <source>
        <dbReference type="SAM" id="SignalP"/>
    </source>
</evidence>
<protein>
    <recommendedName>
        <fullName evidence="4">Cytochrome c domain-containing protein</fullName>
    </recommendedName>
</protein>